<proteinExistence type="predicted"/>
<reference evidence="1" key="1">
    <citation type="submission" date="2019-12" db="EMBL/GenBank/DDBJ databases">
        <title>Genome sequencing and annotation of Brassica cretica.</title>
        <authorList>
            <person name="Studholme D.J."/>
            <person name="Sarris P.F."/>
        </authorList>
    </citation>
    <scope>NUCLEOTIDE SEQUENCE</scope>
    <source>
        <strain evidence="1">PFS-001/15</strain>
        <tissue evidence="1">Leaf</tissue>
    </source>
</reference>
<dbReference type="AlphaFoldDB" id="A0A8S9IDI7"/>
<organism evidence="1 2">
    <name type="scientific">Brassica cretica</name>
    <name type="common">Mustard</name>
    <dbReference type="NCBI Taxonomy" id="69181"/>
    <lineage>
        <taxon>Eukaryota</taxon>
        <taxon>Viridiplantae</taxon>
        <taxon>Streptophyta</taxon>
        <taxon>Embryophyta</taxon>
        <taxon>Tracheophyta</taxon>
        <taxon>Spermatophyta</taxon>
        <taxon>Magnoliopsida</taxon>
        <taxon>eudicotyledons</taxon>
        <taxon>Gunneridae</taxon>
        <taxon>Pentapetalae</taxon>
        <taxon>rosids</taxon>
        <taxon>malvids</taxon>
        <taxon>Brassicales</taxon>
        <taxon>Brassicaceae</taxon>
        <taxon>Brassiceae</taxon>
        <taxon>Brassica</taxon>
    </lineage>
</organism>
<dbReference type="EMBL" id="QGKW02001911">
    <property type="protein sequence ID" value="KAF2567407.1"/>
    <property type="molecule type" value="Genomic_DNA"/>
</dbReference>
<accession>A0A8S9IDI7</accession>
<evidence type="ECO:0000313" key="1">
    <source>
        <dbReference type="EMBL" id="KAF2567407.1"/>
    </source>
</evidence>
<sequence>MPSKRLVTRSIPEGKLMYSPVEGFKTLTQPGTGRQTKPSQVSEGLLAASKQTTSISPASNLNRWSPTARIFGFFFSAFIRLSAKLLDSRIDLQCFETVLNMRMDFSGSPRNISSSKSMGIIMFMGFRGFPFRRTRNVKQVDPSRPVPYRSGLIFERVTAGQARTGCGPQNG</sequence>
<protein>
    <submittedName>
        <fullName evidence="1">Uncharacterized protein</fullName>
    </submittedName>
</protein>
<dbReference type="Proteomes" id="UP000712281">
    <property type="component" value="Unassembled WGS sequence"/>
</dbReference>
<comment type="caution">
    <text evidence="1">The sequence shown here is derived from an EMBL/GenBank/DDBJ whole genome shotgun (WGS) entry which is preliminary data.</text>
</comment>
<gene>
    <name evidence="1" type="ORF">F2Q68_00027154</name>
</gene>
<name>A0A8S9IDI7_BRACR</name>
<evidence type="ECO:0000313" key="2">
    <source>
        <dbReference type="Proteomes" id="UP000712281"/>
    </source>
</evidence>